<feature type="region of interest" description="Disordered" evidence="1">
    <location>
        <begin position="344"/>
        <end position="371"/>
    </location>
</feature>
<protein>
    <submittedName>
        <fullName evidence="2">Uncharacterized protein</fullName>
    </submittedName>
</protein>
<reference evidence="2" key="1">
    <citation type="journal article" date="2020" name="Stud. Mycol.">
        <title>101 Dothideomycetes genomes: a test case for predicting lifestyles and emergence of pathogens.</title>
        <authorList>
            <person name="Haridas S."/>
            <person name="Albert R."/>
            <person name="Binder M."/>
            <person name="Bloem J."/>
            <person name="Labutti K."/>
            <person name="Salamov A."/>
            <person name="Andreopoulos B."/>
            <person name="Baker S."/>
            <person name="Barry K."/>
            <person name="Bills G."/>
            <person name="Bluhm B."/>
            <person name="Cannon C."/>
            <person name="Castanera R."/>
            <person name="Culley D."/>
            <person name="Daum C."/>
            <person name="Ezra D."/>
            <person name="Gonzalez J."/>
            <person name="Henrissat B."/>
            <person name="Kuo A."/>
            <person name="Liang C."/>
            <person name="Lipzen A."/>
            <person name="Lutzoni F."/>
            <person name="Magnuson J."/>
            <person name="Mondo S."/>
            <person name="Nolan M."/>
            <person name="Ohm R."/>
            <person name="Pangilinan J."/>
            <person name="Park H.-J."/>
            <person name="Ramirez L."/>
            <person name="Alfaro M."/>
            <person name="Sun H."/>
            <person name="Tritt A."/>
            <person name="Yoshinaga Y."/>
            <person name="Zwiers L.-H."/>
            <person name="Turgeon B."/>
            <person name="Goodwin S."/>
            <person name="Spatafora J."/>
            <person name="Crous P."/>
            <person name="Grigoriev I."/>
        </authorList>
    </citation>
    <scope>NUCLEOTIDE SEQUENCE</scope>
    <source>
        <strain evidence="2">CBS 121739</strain>
    </source>
</reference>
<feature type="region of interest" description="Disordered" evidence="1">
    <location>
        <begin position="272"/>
        <end position="297"/>
    </location>
</feature>
<organism evidence="2 3">
    <name type="scientific">Pseudovirgaria hyperparasitica</name>
    <dbReference type="NCBI Taxonomy" id="470096"/>
    <lineage>
        <taxon>Eukaryota</taxon>
        <taxon>Fungi</taxon>
        <taxon>Dikarya</taxon>
        <taxon>Ascomycota</taxon>
        <taxon>Pezizomycotina</taxon>
        <taxon>Dothideomycetes</taxon>
        <taxon>Dothideomycetes incertae sedis</taxon>
        <taxon>Acrospermales</taxon>
        <taxon>Acrospermaceae</taxon>
        <taxon>Pseudovirgaria</taxon>
    </lineage>
</organism>
<dbReference type="GeneID" id="54489168"/>
<feature type="compositionally biased region" description="Polar residues" evidence="1">
    <location>
        <begin position="346"/>
        <end position="362"/>
    </location>
</feature>
<dbReference type="EMBL" id="ML996569">
    <property type="protein sequence ID" value="KAF2760000.1"/>
    <property type="molecule type" value="Genomic_DNA"/>
</dbReference>
<evidence type="ECO:0000313" key="3">
    <source>
        <dbReference type="Proteomes" id="UP000799437"/>
    </source>
</evidence>
<name>A0A6A6WDF8_9PEZI</name>
<gene>
    <name evidence="2" type="ORF">EJ05DRAFT_509666</name>
</gene>
<sequence length="371" mass="42079">MTCRSRYEDLLEAQQRHDINKSKYIEHSRLGAMSERPGEVKAKDLTGCDLVCISTSFEELCEFVRSSQNPTFGKIRSLTIVVNGADWDEAQDDLLAIALSPLQARDAWGCPRNHESRHKLDTLRIVVEGNTLFTRRTYTLVSAAGSEFAPPELKRFHGKERDLHAIATTLPTLKSIETYRNYPIQSVEKQFFQALFEIRGVKNAIIDGPMEPVLRLDVQDALTAPFDASRTAAGRLLKEFATKDTKIDSRNSDDLDTGLIDFQFFTMRRIGQGDKDDLDKPNPAHLRDPKHDPRYGTNEARFRRGLMVKHELKGNIIARPGATDKCNRVVLGWDAPRHLRRANYIRQDSNSRPQQTQPTVDSASEMDVDDI</sequence>
<proteinExistence type="predicted"/>
<feature type="compositionally biased region" description="Basic and acidic residues" evidence="1">
    <location>
        <begin position="272"/>
        <end position="294"/>
    </location>
</feature>
<accession>A0A6A6WDF8</accession>
<dbReference type="Proteomes" id="UP000799437">
    <property type="component" value="Unassembled WGS sequence"/>
</dbReference>
<dbReference type="AlphaFoldDB" id="A0A6A6WDF8"/>
<dbReference type="RefSeq" id="XP_033602451.1">
    <property type="nucleotide sequence ID" value="XM_033748114.1"/>
</dbReference>
<evidence type="ECO:0000313" key="2">
    <source>
        <dbReference type="EMBL" id="KAF2760000.1"/>
    </source>
</evidence>
<evidence type="ECO:0000256" key="1">
    <source>
        <dbReference type="SAM" id="MobiDB-lite"/>
    </source>
</evidence>
<keyword evidence="3" id="KW-1185">Reference proteome</keyword>